<evidence type="ECO:0000256" key="2">
    <source>
        <dbReference type="SAM" id="Phobius"/>
    </source>
</evidence>
<keyword evidence="4" id="KW-1185">Reference proteome</keyword>
<accession>A0A2S7URW7</accession>
<protein>
    <submittedName>
        <fullName evidence="3">Uncharacterized protein</fullName>
    </submittedName>
</protein>
<feature type="coiled-coil region" evidence="1">
    <location>
        <begin position="27"/>
        <end position="54"/>
    </location>
</feature>
<feature type="transmembrane region" description="Helical" evidence="2">
    <location>
        <begin position="6"/>
        <end position="24"/>
    </location>
</feature>
<gene>
    <name evidence="3" type="ORF">BTO11_03060</name>
</gene>
<reference evidence="3 4" key="1">
    <citation type="submission" date="2016-12" db="EMBL/GenBank/DDBJ databases">
        <title>Diversity of luminous bacteria.</title>
        <authorList>
            <person name="Yoshizawa S."/>
            <person name="Kogure K."/>
        </authorList>
    </citation>
    <scope>NUCLEOTIDE SEQUENCE [LARGE SCALE GENOMIC DNA]</scope>
    <source>
        <strain evidence="3 4">SA4-48</strain>
    </source>
</reference>
<evidence type="ECO:0000313" key="4">
    <source>
        <dbReference type="Proteomes" id="UP000239007"/>
    </source>
</evidence>
<dbReference type="RefSeq" id="WP_105051201.1">
    <property type="nucleotide sequence ID" value="NZ_BMYG01000004.1"/>
</dbReference>
<feature type="transmembrane region" description="Helical" evidence="2">
    <location>
        <begin position="344"/>
        <end position="361"/>
    </location>
</feature>
<comment type="caution">
    <text evidence="3">The sequence shown here is derived from an EMBL/GenBank/DDBJ whole genome shotgun (WGS) entry which is preliminary data.</text>
</comment>
<dbReference type="AlphaFoldDB" id="A0A2S7URW7"/>
<feature type="transmembrane region" description="Helical" evidence="2">
    <location>
        <begin position="228"/>
        <end position="246"/>
    </location>
</feature>
<sequence length="714" mass="81276">MDSIAFILKIIVLIISIFALFSYFTSYKTTSKNATNLAKQINALEDDEQEFELTDEQEIAALNKLFGLKLEEPVKAFEMPIVGEISIQSMSTSSGTSSLLVSISHINIQVPNILSVEQLQSFFETSVQNQAPAKLALINNKFYLMSLGDFSLVGELLTGELEKQTQAAIESGQIGKIDSLPLEVLSNRKGSDNERLYFDPLTRGIGYSFLLMISFVIAGFMIDESSSYLVWAVTYGIILFIGFGLWHRSRTRARYACEVTRMSGQFSQITNEYEQHHVQVYDENGLGKVSFLLPQIWQDKLDRIPLDQKVSFEVLSGTSNIVSIENTHSVQRDFKEEKNNKNSFWLAVTFVFLIFHTSLYMDFNKAPLALKMLETSGMKEINSLDDWKSIEEVGQRIYTNSLNRQCLLIYGDFLEGESYNYCDYFNVLDTEQNLDLLGSVSKQLETIKQIDEQLTFPSISDSIYSVLKMKAMFSNQQLVAQKNVSQYDYSILHSWAKWLTKSNQDDALFKEKIMTMWDDITPSTPCKKDCWQQILNFKPKSTKINDSDYGFIKKGELSIFFFTQRELKEEQAKSVISTWSKEFISTSVNPKPEVNVVLIADSIPDNGWQSFASTVGPQYSWRNSRKDTGPDYITLIKNAAQSIKVMQQEDIDYGVVSFITTEDNIKTIVIDLTMDEHIYLLTLAHLALVLFGVGGLGLALFLTYKQKQEPTKRY</sequence>
<feature type="transmembrane region" description="Helical" evidence="2">
    <location>
        <begin position="678"/>
        <end position="704"/>
    </location>
</feature>
<dbReference type="EMBL" id="MSCH01000003">
    <property type="protein sequence ID" value="PQJ52734.1"/>
    <property type="molecule type" value="Genomic_DNA"/>
</dbReference>
<evidence type="ECO:0000313" key="3">
    <source>
        <dbReference type="EMBL" id="PQJ52734.1"/>
    </source>
</evidence>
<proteinExistence type="predicted"/>
<dbReference type="OrthoDB" id="5838052at2"/>
<evidence type="ECO:0000256" key="1">
    <source>
        <dbReference type="SAM" id="Coils"/>
    </source>
</evidence>
<organism evidence="3 4">
    <name type="scientific">Psychrosphaera saromensis</name>
    <dbReference type="NCBI Taxonomy" id="716813"/>
    <lineage>
        <taxon>Bacteria</taxon>
        <taxon>Pseudomonadati</taxon>
        <taxon>Pseudomonadota</taxon>
        <taxon>Gammaproteobacteria</taxon>
        <taxon>Alteromonadales</taxon>
        <taxon>Pseudoalteromonadaceae</taxon>
        <taxon>Psychrosphaera</taxon>
    </lineage>
</organism>
<feature type="transmembrane region" description="Helical" evidence="2">
    <location>
        <begin position="204"/>
        <end position="222"/>
    </location>
</feature>
<keyword evidence="2" id="KW-0812">Transmembrane</keyword>
<keyword evidence="2" id="KW-1133">Transmembrane helix</keyword>
<dbReference type="Proteomes" id="UP000239007">
    <property type="component" value="Unassembled WGS sequence"/>
</dbReference>
<keyword evidence="2" id="KW-0472">Membrane</keyword>
<name>A0A2S7URW7_9GAMM</name>
<keyword evidence="1" id="KW-0175">Coiled coil</keyword>